<evidence type="ECO:0000259" key="3">
    <source>
        <dbReference type="Pfam" id="PF25137"/>
    </source>
</evidence>
<reference evidence="4" key="1">
    <citation type="submission" date="2023-03" db="EMBL/GenBank/DDBJ databases">
        <title>Massive genome expansion in bonnet fungi (Mycena s.s.) driven by repeated elements and novel gene families across ecological guilds.</title>
        <authorList>
            <consortium name="Lawrence Berkeley National Laboratory"/>
            <person name="Harder C.B."/>
            <person name="Miyauchi S."/>
            <person name="Viragh M."/>
            <person name="Kuo A."/>
            <person name="Thoen E."/>
            <person name="Andreopoulos B."/>
            <person name="Lu D."/>
            <person name="Skrede I."/>
            <person name="Drula E."/>
            <person name="Henrissat B."/>
            <person name="Morin E."/>
            <person name="Kohler A."/>
            <person name="Barry K."/>
            <person name="LaButti K."/>
            <person name="Morin E."/>
            <person name="Salamov A."/>
            <person name="Lipzen A."/>
            <person name="Mereny Z."/>
            <person name="Hegedus B."/>
            <person name="Baldrian P."/>
            <person name="Stursova M."/>
            <person name="Weitz H."/>
            <person name="Taylor A."/>
            <person name="Grigoriev I.V."/>
            <person name="Nagy L.G."/>
            <person name="Martin F."/>
            <person name="Kauserud H."/>
        </authorList>
    </citation>
    <scope>NUCLEOTIDE SEQUENCE</scope>
    <source>
        <strain evidence="4">9284</strain>
    </source>
</reference>
<dbReference type="Pfam" id="PF00465">
    <property type="entry name" value="Fe-ADH"/>
    <property type="match status" value="1"/>
</dbReference>
<evidence type="ECO:0000259" key="2">
    <source>
        <dbReference type="Pfam" id="PF00465"/>
    </source>
</evidence>
<dbReference type="PANTHER" id="PTHR11496">
    <property type="entry name" value="ALCOHOL DEHYDROGENASE"/>
    <property type="match status" value="1"/>
</dbReference>
<dbReference type="AlphaFoldDB" id="A0AAD7BMN8"/>
<proteinExistence type="predicted"/>
<name>A0AAD7BMN8_9AGAR</name>
<keyword evidence="1" id="KW-0560">Oxidoreductase</keyword>
<evidence type="ECO:0000256" key="1">
    <source>
        <dbReference type="ARBA" id="ARBA00023002"/>
    </source>
</evidence>
<keyword evidence="5" id="KW-1185">Reference proteome</keyword>
<dbReference type="GO" id="GO:0046872">
    <property type="term" value="F:metal ion binding"/>
    <property type="evidence" value="ECO:0007669"/>
    <property type="project" value="InterPro"/>
</dbReference>
<dbReference type="Proteomes" id="UP001221142">
    <property type="component" value="Unassembled WGS sequence"/>
</dbReference>
<dbReference type="Gene3D" id="1.20.1090.10">
    <property type="entry name" value="Dehydroquinate synthase-like - alpha domain"/>
    <property type="match status" value="1"/>
</dbReference>
<dbReference type="GO" id="GO:0004022">
    <property type="term" value="F:alcohol dehydrogenase (NAD+) activity"/>
    <property type="evidence" value="ECO:0007669"/>
    <property type="project" value="TreeGrafter"/>
</dbReference>
<dbReference type="EMBL" id="JARKIF010000012">
    <property type="protein sequence ID" value="KAJ7625585.1"/>
    <property type="molecule type" value="Genomic_DNA"/>
</dbReference>
<dbReference type="SUPFAM" id="SSF56796">
    <property type="entry name" value="Dehydroquinate synthase-like"/>
    <property type="match status" value="1"/>
</dbReference>
<dbReference type="Pfam" id="PF25137">
    <property type="entry name" value="ADH_Fe_C"/>
    <property type="match status" value="1"/>
</dbReference>
<protein>
    <submittedName>
        <fullName evidence="4">Fe-containing alcohol dehydrogenase</fullName>
    </submittedName>
</protein>
<dbReference type="PANTHER" id="PTHR11496:SF107">
    <property type="entry name" value="ALCOHOL DEHYDROGENASE, PUTATIVE (AFU_ORTHOLOGUE AFUA_1G06800)-RELATED"/>
    <property type="match status" value="1"/>
</dbReference>
<accession>A0AAD7BMN8</accession>
<organism evidence="4 5">
    <name type="scientific">Roridomyces roridus</name>
    <dbReference type="NCBI Taxonomy" id="1738132"/>
    <lineage>
        <taxon>Eukaryota</taxon>
        <taxon>Fungi</taxon>
        <taxon>Dikarya</taxon>
        <taxon>Basidiomycota</taxon>
        <taxon>Agaricomycotina</taxon>
        <taxon>Agaricomycetes</taxon>
        <taxon>Agaricomycetidae</taxon>
        <taxon>Agaricales</taxon>
        <taxon>Marasmiineae</taxon>
        <taxon>Mycenaceae</taxon>
        <taxon>Roridomyces</taxon>
    </lineage>
</organism>
<evidence type="ECO:0000313" key="4">
    <source>
        <dbReference type="EMBL" id="KAJ7625585.1"/>
    </source>
</evidence>
<evidence type="ECO:0000313" key="5">
    <source>
        <dbReference type="Proteomes" id="UP001221142"/>
    </source>
</evidence>
<dbReference type="InterPro" id="IPR056798">
    <property type="entry name" value="ADH_Fe_C"/>
</dbReference>
<sequence length="427" mass="45091">MSPQETLRSAVAPYPSPLPLSLAPDSLGELFNNCQISYGLPFSVACAKHVEGTFDAKRVYILASSSLANTTNALNDLRTALGDKVAGVKTGLRAHTYFSDILLVAAECRELGVDLIVTLGGGTLTDAAKIISLVLANNVSQPDDLLKLPTSTTVNAAPGNPPTVPVICITTTLSAGEFALGGGATDDRDKKKHMFMFSKAPIQLVIFDPALLTAHTPLDLLLQSGVRSVDHCVESFCSLYVNEVTEMHAIQGLKRLVPALLRSKADETDVAARLDAQLASVDAIAATLRVYTPAGGSHGIGHMLGPFGVGHGHTSCILLPAVCKYNARHGANVERQKTLADLLWGIAEMRELAESVGLVAGVADLGDLLGVLVGGLGMPRTLAEVGVRRESFDQLAENSLLDVWCVTNPVPLTEKAQVMEILEMVAE</sequence>
<feature type="domain" description="Alcohol dehydrogenase iron-type/glycerol dehydrogenase GldA" evidence="2">
    <location>
        <begin position="55"/>
        <end position="209"/>
    </location>
</feature>
<dbReference type="GO" id="GO:0005739">
    <property type="term" value="C:mitochondrion"/>
    <property type="evidence" value="ECO:0007669"/>
    <property type="project" value="TreeGrafter"/>
</dbReference>
<dbReference type="CDD" id="cd08192">
    <property type="entry name" value="MAR-like"/>
    <property type="match status" value="1"/>
</dbReference>
<feature type="domain" description="Fe-containing alcohol dehydrogenase-like C-terminal" evidence="3">
    <location>
        <begin position="223"/>
        <end position="423"/>
    </location>
</feature>
<dbReference type="Gene3D" id="3.40.50.1970">
    <property type="match status" value="1"/>
</dbReference>
<gene>
    <name evidence="4" type="ORF">FB45DRAFT_1083932</name>
</gene>
<comment type="caution">
    <text evidence="4">The sequence shown here is derived from an EMBL/GenBank/DDBJ whole genome shotgun (WGS) entry which is preliminary data.</text>
</comment>
<dbReference type="InterPro" id="IPR001670">
    <property type="entry name" value="ADH_Fe/GldA"/>
</dbReference>
<dbReference type="InterPro" id="IPR039697">
    <property type="entry name" value="Alcohol_dehydrogenase_Fe"/>
</dbReference>